<sequence length="306" mass="34055">MSAVSPVSRIVRKRTQLLAKLRNEARRQSVTVENIQHQFAFDMFLTRLFAHDDCVWVLKGGTSLLLRIGSGRRSRDIDLARREQVPPAEALRELQVLVDEPGPTDPDFTFELQEPARDNQDPMDRTRGSFKVILRIGAQQVVSFSVDISTQQHLDAPIDSVTINPVIEYEGLPSGAVIRMVPVENVAADKLCACYELHGAEPSTRYHDLIDLVRIVTSQSIDAKLLQTLMTKEATHRGLDLPKEMISPGPQWSQAYPKQARQAADFPVEYHDLATALGVVGGCLNPLLSASIVAGVWNPQKQTWES</sequence>
<organism evidence="1 2">
    <name type="scientific">Corynebacterium pseudogenitalium</name>
    <dbReference type="NCBI Taxonomy" id="38303"/>
    <lineage>
        <taxon>Bacteria</taxon>
        <taxon>Bacillati</taxon>
        <taxon>Actinomycetota</taxon>
        <taxon>Actinomycetes</taxon>
        <taxon>Mycobacteriales</taxon>
        <taxon>Corynebacteriaceae</taxon>
        <taxon>Corynebacterium</taxon>
    </lineage>
</organism>
<dbReference type="Proteomes" id="UP001205080">
    <property type="component" value="Unassembled WGS sequence"/>
</dbReference>
<dbReference type="RefSeq" id="WP_256000812.1">
    <property type="nucleotide sequence ID" value="NZ_JAGPYW010000005.1"/>
</dbReference>
<keyword evidence="1" id="KW-0808">Transferase</keyword>
<protein>
    <submittedName>
        <fullName evidence="1">Nucleotidyl transferase AbiEii/AbiGii toxin family protein</fullName>
    </submittedName>
</protein>
<name>A0ABD4TPR1_9CORY</name>
<evidence type="ECO:0000313" key="1">
    <source>
        <dbReference type="EMBL" id="MCQ4614337.1"/>
    </source>
</evidence>
<accession>A0ABD4TPR1</accession>
<reference evidence="1 2" key="1">
    <citation type="submission" date="2021-04" db="EMBL/GenBank/DDBJ databases">
        <title>Corynebacterium genitalium sp. nov. and Corynebacterium genitalium sp. nov., two new species of the genus Corynebacterium.</title>
        <authorList>
            <person name="Jaen-Luchoro D."/>
            <person name="Pinyeiro-Iglesias B."/>
            <person name="Al-Shaer S."/>
            <person name="Karlsson R."/>
            <person name="Gonzales-Siles L."/>
            <person name="Cardew S."/>
            <person name="Jensie-Markopolous S."/>
            <person name="Ohlen M."/>
            <person name="Inganas E."/>
            <person name="Moore E.R.B."/>
        </authorList>
    </citation>
    <scope>NUCLEOTIDE SEQUENCE [LARGE SCALE GENOMIC DNA]</scope>
    <source>
        <strain evidence="1 2">CCUG 55013</strain>
    </source>
</reference>
<evidence type="ECO:0000313" key="2">
    <source>
        <dbReference type="Proteomes" id="UP001205080"/>
    </source>
</evidence>
<gene>
    <name evidence="1" type="ORF">KBX22_06270</name>
</gene>
<dbReference type="EMBL" id="JAGPYW010000005">
    <property type="protein sequence ID" value="MCQ4614337.1"/>
    <property type="molecule type" value="Genomic_DNA"/>
</dbReference>
<dbReference type="Pfam" id="PF08843">
    <property type="entry name" value="AbiEii"/>
    <property type="match status" value="1"/>
</dbReference>
<dbReference type="InterPro" id="IPR014942">
    <property type="entry name" value="AbiEii"/>
</dbReference>
<dbReference type="GO" id="GO:0016740">
    <property type="term" value="F:transferase activity"/>
    <property type="evidence" value="ECO:0007669"/>
    <property type="project" value="UniProtKB-KW"/>
</dbReference>
<dbReference type="AlphaFoldDB" id="A0ABD4TPR1"/>
<proteinExistence type="predicted"/>
<comment type="caution">
    <text evidence="1">The sequence shown here is derived from an EMBL/GenBank/DDBJ whole genome shotgun (WGS) entry which is preliminary data.</text>
</comment>